<dbReference type="Proteomes" id="UP000558475">
    <property type="component" value="Unassembled WGS sequence"/>
</dbReference>
<gene>
    <name evidence="1" type="ORF">HGG76_21170</name>
</gene>
<evidence type="ECO:0000313" key="2">
    <source>
        <dbReference type="Proteomes" id="UP000558475"/>
    </source>
</evidence>
<name>A0A7X6FRQ7_9HYPH</name>
<dbReference type="Gene3D" id="3.30.9.10">
    <property type="entry name" value="D-Amino Acid Oxidase, subunit A, domain 2"/>
    <property type="match status" value="1"/>
</dbReference>
<proteinExistence type="predicted"/>
<sequence>MEEVGNIHFGRGTGSIHLYRTEEEAQNAKRSNDRRRAEGIEAQYLSLDEIAAMEPNLAPGYIGGTIFPVAL</sequence>
<organism evidence="1 2">
    <name type="scientific">Brucella tritici</name>
    <dbReference type="NCBI Taxonomy" id="94626"/>
    <lineage>
        <taxon>Bacteria</taxon>
        <taxon>Pseudomonadati</taxon>
        <taxon>Pseudomonadota</taxon>
        <taxon>Alphaproteobacteria</taxon>
        <taxon>Hyphomicrobiales</taxon>
        <taxon>Brucellaceae</taxon>
        <taxon>Brucella/Ochrobactrum group</taxon>
        <taxon>Brucella</taxon>
    </lineage>
</organism>
<dbReference type="EMBL" id="JAAXZB010000002">
    <property type="protein sequence ID" value="NKW10777.1"/>
    <property type="molecule type" value="Genomic_DNA"/>
</dbReference>
<reference evidence="1 2" key="1">
    <citation type="submission" date="2020-04" db="EMBL/GenBank/DDBJ databases">
        <title>Whole genome sequencing of clinical and environmental type strains of Ochrobactrum.</title>
        <authorList>
            <person name="Dharne M."/>
        </authorList>
    </citation>
    <scope>NUCLEOTIDE SEQUENCE [LARGE SCALE GENOMIC DNA]</scope>
    <source>
        <strain evidence="1 2">DSM 13340</strain>
    </source>
</reference>
<evidence type="ECO:0000313" key="1">
    <source>
        <dbReference type="EMBL" id="NKW10777.1"/>
    </source>
</evidence>
<accession>A0A7X6FRQ7</accession>
<dbReference type="AlphaFoldDB" id="A0A7X6FRQ7"/>
<protein>
    <submittedName>
        <fullName evidence="1">Uncharacterized protein</fullName>
    </submittedName>
</protein>
<comment type="caution">
    <text evidence="1">The sequence shown here is derived from an EMBL/GenBank/DDBJ whole genome shotgun (WGS) entry which is preliminary data.</text>
</comment>